<dbReference type="InterPro" id="IPR038282">
    <property type="entry name" value="DUF2267_sf"/>
</dbReference>
<name>A0A2Z4FP74_9DELT</name>
<dbReference type="AlphaFoldDB" id="A0A2Z4FP74"/>
<dbReference type="Proteomes" id="UP000249799">
    <property type="component" value="Chromosome"/>
</dbReference>
<dbReference type="KEGG" id="bsed:DN745_14585"/>
<dbReference type="Pfam" id="PF10025">
    <property type="entry name" value="DUF2267"/>
    <property type="match status" value="1"/>
</dbReference>
<dbReference type="InterPro" id="IPR018727">
    <property type="entry name" value="DUF2267"/>
</dbReference>
<keyword evidence="2" id="KW-1185">Reference proteome</keyword>
<dbReference type="RefSeq" id="WP_111335971.1">
    <property type="nucleotide sequence ID" value="NZ_CP030032.1"/>
</dbReference>
<gene>
    <name evidence="1" type="ORF">DN745_14585</name>
</gene>
<sequence length="159" mass="17847">MSVTGIRPLDRQVNVAMEWIHDTDDEFGWQDPLKTYHALVATLHALRDRLSVDEAADFAAQLPGLLRGVFYEGFRPSQMPVKGRDVDDFLDGIRAGFAPGQSINPELIATRVFAVLSRRVSGGEIRQVRGMLPHSFQYLWPVEVPVDHFGSDEPPHARI</sequence>
<dbReference type="Gene3D" id="1.10.490.110">
    <property type="entry name" value="Uncharacterized conserved protein DUF2267"/>
    <property type="match status" value="1"/>
</dbReference>
<dbReference type="OrthoDB" id="20942at2"/>
<protein>
    <submittedName>
        <fullName evidence="1">DUF2267 domain-containing protein</fullName>
    </submittedName>
</protein>
<organism evidence="1 2">
    <name type="scientific">Bradymonas sediminis</name>
    <dbReference type="NCBI Taxonomy" id="1548548"/>
    <lineage>
        <taxon>Bacteria</taxon>
        <taxon>Deltaproteobacteria</taxon>
        <taxon>Bradymonadales</taxon>
        <taxon>Bradymonadaceae</taxon>
        <taxon>Bradymonas</taxon>
    </lineage>
</organism>
<reference evidence="1 2" key="1">
    <citation type="submission" date="2018-06" db="EMBL/GenBank/DDBJ databases">
        <title>Lujinxingia sediminis gen. nov. sp. nov., a new facultative anaerobic member of the class Deltaproteobacteria, and proposal of Lujinxingaceae fam. nov.</title>
        <authorList>
            <person name="Guo L.-Y."/>
            <person name="Li C.-M."/>
            <person name="Wang S."/>
            <person name="Du Z.-J."/>
        </authorList>
    </citation>
    <scope>NUCLEOTIDE SEQUENCE [LARGE SCALE GENOMIC DNA]</scope>
    <source>
        <strain evidence="1 2">FA350</strain>
    </source>
</reference>
<accession>A0A2Z4FP74</accession>
<evidence type="ECO:0000313" key="2">
    <source>
        <dbReference type="Proteomes" id="UP000249799"/>
    </source>
</evidence>
<proteinExistence type="predicted"/>
<dbReference type="EMBL" id="CP030032">
    <property type="protein sequence ID" value="AWV90488.1"/>
    <property type="molecule type" value="Genomic_DNA"/>
</dbReference>
<evidence type="ECO:0000313" key="1">
    <source>
        <dbReference type="EMBL" id="AWV90488.1"/>
    </source>
</evidence>